<feature type="compositionally biased region" description="Basic and acidic residues" evidence="1">
    <location>
        <begin position="412"/>
        <end position="428"/>
    </location>
</feature>
<comment type="caution">
    <text evidence="2">The sequence shown here is derived from an EMBL/GenBank/DDBJ whole genome shotgun (WGS) entry which is preliminary data.</text>
</comment>
<dbReference type="EMBL" id="CAJNXB010006121">
    <property type="protein sequence ID" value="CAF3467262.1"/>
    <property type="molecule type" value="Genomic_DNA"/>
</dbReference>
<feature type="region of interest" description="Disordered" evidence="1">
    <location>
        <begin position="412"/>
        <end position="434"/>
    </location>
</feature>
<dbReference type="OrthoDB" id="10042261at2759"/>
<accession>A0A818EZS4</accession>
<evidence type="ECO:0000313" key="3">
    <source>
        <dbReference type="Proteomes" id="UP000663825"/>
    </source>
</evidence>
<dbReference type="AlphaFoldDB" id="A0A818EZS4"/>
<name>A0A818EZS4_9BILA</name>
<protein>
    <submittedName>
        <fullName evidence="2">Uncharacterized protein</fullName>
    </submittedName>
</protein>
<evidence type="ECO:0000256" key="1">
    <source>
        <dbReference type="SAM" id="MobiDB-lite"/>
    </source>
</evidence>
<dbReference type="Proteomes" id="UP000663825">
    <property type="component" value="Unassembled WGS sequence"/>
</dbReference>
<sequence length="544" mass="62909">MVYRDRQGLSPTGDPIQLSNNRDRYLDNCFLLCINRDDDTDVPEIRRLENDVMRDLCDKNQIKPQQQSKLYIQDQRRQPTENYDYDDEDIIRPSKQTKVRDYAYRRKDNQYDRESQLIANRSKYQRDDTIDNYYANDQYTRPGKYNHRDNYNIIQHSDDELSVYEVYVPTNTLNRLGDKRTGNNMVLIDYEDVSMLRDIRGPSSPYGYPPQNLSSQYNNYSPVNQYPSDLTRDRDGQQQFYQNTPLQQQQQLNNYYVNEGDRPPYSPQSGPFVPTDINHSNAINIRRHIYSPSQLPQGLTEGQLVMLLQKGSQYQQHKCEPTTPPTQLFPSHNEVQPTVVTLTPQVNSMPNTNIEALKTPAYVASTPIKMPQVPTQLVDHQIINDDKISIVDEITKPMSTLNTRTSIKISKELESREESRDKKKDSHNEVQPTVVTLTPQVNSMPNTNIEALKTPAYVASTPIKMPQVPTQLVDHQIINDDKISIVDEITKPMSTLNTRTSIKISKELESREESRDKKKDSGGDHKKDSKKEKSSGKDSKKKKK</sequence>
<feature type="region of interest" description="Disordered" evidence="1">
    <location>
        <begin position="499"/>
        <end position="544"/>
    </location>
</feature>
<evidence type="ECO:0000313" key="2">
    <source>
        <dbReference type="EMBL" id="CAF3467262.1"/>
    </source>
</evidence>
<feature type="compositionally biased region" description="Basic and acidic residues" evidence="1">
    <location>
        <begin position="504"/>
        <end position="538"/>
    </location>
</feature>
<reference evidence="2" key="1">
    <citation type="submission" date="2021-02" db="EMBL/GenBank/DDBJ databases">
        <authorList>
            <person name="Nowell W R."/>
        </authorList>
    </citation>
    <scope>NUCLEOTIDE SEQUENCE</scope>
</reference>
<gene>
    <name evidence="2" type="ORF">TIS948_LOCUS33072</name>
</gene>
<proteinExistence type="predicted"/>
<feature type="region of interest" description="Disordered" evidence="1">
    <location>
        <begin position="65"/>
        <end position="86"/>
    </location>
</feature>
<organism evidence="2 3">
    <name type="scientific">Rotaria socialis</name>
    <dbReference type="NCBI Taxonomy" id="392032"/>
    <lineage>
        <taxon>Eukaryota</taxon>
        <taxon>Metazoa</taxon>
        <taxon>Spiralia</taxon>
        <taxon>Gnathifera</taxon>
        <taxon>Rotifera</taxon>
        <taxon>Eurotatoria</taxon>
        <taxon>Bdelloidea</taxon>
        <taxon>Philodinida</taxon>
        <taxon>Philodinidae</taxon>
        <taxon>Rotaria</taxon>
    </lineage>
</organism>